<proteinExistence type="predicted"/>
<comment type="caution">
    <text evidence="2">The sequence shown here is derived from an EMBL/GenBank/DDBJ whole genome shotgun (WGS) entry which is preliminary data.</text>
</comment>
<dbReference type="EMBL" id="JAXCGZ010005936">
    <property type="protein sequence ID" value="KAK7080431.1"/>
    <property type="molecule type" value="Genomic_DNA"/>
</dbReference>
<accession>A0AAN8X9P2</accession>
<feature type="chain" id="PRO_5042847607" evidence="1">
    <location>
        <begin position="18"/>
        <end position="102"/>
    </location>
</feature>
<evidence type="ECO:0000313" key="2">
    <source>
        <dbReference type="EMBL" id="KAK7080431.1"/>
    </source>
</evidence>
<sequence>MLGFFFLHIFCNAVTRTLLLRDQGYNTFSFLEKKLEKKAYECSVCQDAVVPLGFHNKKKKLEEKWMLSYCSDINGFLWCFSSAEVVEFGFCFNPPPLFDLII</sequence>
<protein>
    <submittedName>
        <fullName evidence="2">Uncharacterized protein</fullName>
    </submittedName>
</protein>
<evidence type="ECO:0000256" key="1">
    <source>
        <dbReference type="SAM" id="SignalP"/>
    </source>
</evidence>
<keyword evidence="1" id="KW-0732">Signal</keyword>
<name>A0AAN8X9P2_HALRR</name>
<keyword evidence="3" id="KW-1185">Reference proteome</keyword>
<evidence type="ECO:0000313" key="3">
    <source>
        <dbReference type="Proteomes" id="UP001381693"/>
    </source>
</evidence>
<organism evidence="2 3">
    <name type="scientific">Halocaridina rubra</name>
    <name type="common">Hawaiian red shrimp</name>
    <dbReference type="NCBI Taxonomy" id="373956"/>
    <lineage>
        <taxon>Eukaryota</taxon>
        <taxon>Metazoa</taxon>
        <taxon>Ecdysozoa</taxon>
        <taxon>Arthropoda</taxon>
        <taxon>Crustacea</taxon>
        <taxon>Multicrustacea</taxon>
        <taxon>Malacostraca</taxon>
        <taxon>Eumalacostraca</taxon>
        <taxon>Eucarida</taxon>
        <taxon>Decapoda</taxon>
        <taxon>Pleocyemata</taxon>
        <taxon>Caridea</taxon>
        <taxon>Atyoidea</taxon>
        <taxon>Atyidae</taxon>
        <taxon>Halocaridina</taxon>
    </lineage>
</organism>
<gene>
    <name evidence="2" type="ORF">SK128_026968</name>
</gene>
<feature type="signal peptide" evidence="1">
    <location>
        <begin position="1"/>
        <end position="17"/>
    </location>
</feature>
<dbReference type="AlphaFoldDB" id="A0AAN8X9P2"/>
<dbReference type="Proteomes" id="UP001381693">
    <property type="component" value="Unassembled WGS sequence"/>
</dbReference>
<reference evidence="2 3" key="1">
    <citation type="submission" date="2023-11" db="EMBL/GenBank/DDBJ databases">
        <title>Halocaridina rubra genome assembly.</title>
        <authorList>
            <person name="Smith C."/>
        </authorList>
    </citation>
    <scope>NUCLEOTIDE SEQUENCE [LARGE SCALE GENOMIC DNA]</scope>
    <source>
        <strain evidence="2">EP-1</strain>
        <tissue evidence="2">Whole</tissue>
    </source>
</reference>